<evidence type="ECO:0000256" key="1">
    <source>
        <dbReference type="SAM" id="Phobius"/>
    </source>
</evidence>
<keyword evidence="3" id="KW-1185">Reference proteome</keyword>
<dbReference type="EMBL" id="CP002810">
    <property type="protein sequence ID" value="AEG45384.1"/>
    <property type="molecule type" value="Genomic_DNA"/>
</dbReference>
<dbReference type="InterPro" id="IPR019662">
    <property type="entry name" value="DUF2516"/>
</dbReference>
<reference evidence="2 3" key="1">
    <citation type="submission" date="2011-05" db="EMBL/GenBank/DDBJ databases">
        <title>Complete sequence of Isoptericola variabilis 225.</title>
        <authorList>
            <consortium name="US DOE Joint Genome Institute"/>
            <person name="Lucas S."/>
            <person name="Han J."/>
            <person name="Lapidus A."/>
            <person name="Cheng J.-F."/>
            <person name="Goodwin L."/>
            <person name="Pitluck S."/>
            <person name="Peters L."/>
            <person name="Mikhailova N."/>
            <person name="Zeytun A."/>
            <person name="Han C."/>
            <person name="Tapia R."/>
            <person name="Land M."/>
            <person name="Hauser L."/>
            <person name="Kyrpides N."/>
            <person name="Ivanova N."/>
            <person name="Pagani I."/>
            <person name="Siebers A."/>
            <person name="Allgaier M."/>
            <person name="Thelen M."/>
            <person name="Hugenholtz P."/>
            <person name="Gladden J."/>
            <person name="Woyke T."/>
        </authorList>
    </citation>
    <scope>NUCLEOTIDE SEQUENCE [LARGE SCALE GENOMIC DNA]</scope>
    <source>
        <strain evidence="3">225</strain>
    </source>
</reference>
<keyword evidence="1" id="KW-0812">Transmembrane</keyword>
<feature type="transmembrane region" description="Helical" evidence="1">
    <location>
        <begin position="46"/>
        <end position="62"/>
    </location>
</feature>
<dbReference type="Proteomes" id="UP000009236">
    <property type="component" value="Chromosome"/>
</dbReference>
<name>F6FU13_ISOV2</name>
<dbReference type="HOGENOM" id="CLU_135072_3_0_11"/>
<feature type="transmembrane region" description="Helical" evidence="1">
    <location>
        <begin position="6"/>
        <end position="26"/>
    </location>
</feature>
<keyword evidence="1" id="KW-0472">Membrane</keyword>
<sequence>MLSQVQFFVMMALSLAVFAVQVVAFVDALRRPARAFTAEGKLSKNVWLLILGIAAAIGLLGIPTGRGGGFGFLNIIAVTPAIIYWVDVRPRIRPYGGGGNRPQGPSGGW</sequence>
<accession>F6FU13</accession>
<dbReference type="KEGG" id="iva:Isova_2682"/>
<dbReference type="AlphaFoldDB" id="F6FU13"/>
<evidence type="ECO:0000313" key="3">
    <source>
        <dbReference type="Proteomes" id="UP000009236"/>
    </source>
</evidence>
<evidence type="ECO:0000313" key="2">
    <source>
        <dbReference type="EMBL" id="AEG45384.1"/>
    </source>
</evidence>
<dbReference type="Pfam" id="PF10724">
    <property type="entry name" value="DUF2516"/>
    <property type="match status" value="1"/>
</dbReference>
<evidence type="ECO:0008006" key="4">
    <source>
        <dbReference type="Google" id="ProtNLM"/>
    </source>
</evidence>
<keyword evidence="1" id="KW-1133">Transmembrane helix</keyword>
<proteinExistence type="predicted"/>
<organism evidence="3">
    <name type="scientific">Isoptericola variabilis (strain 225)</name>
    <dbReference type="NCBI Taxonomy" id="743718"/>
    <lineage>
        <taxon>Bacteria</taxon>
        <taxon>Bacillati</taxon>
        <taxon>Actinomycetota</taxon>
        <taxon>Actinomycetes</taxon>
        <taxon>Micrococcales</taxon>
        <taxon>Promicromonosporaceae</taxon>
        <taxon>Isoptericola</taxon>
    </lineage>
</organism>
<dbReference type="eggNOG" id="ENOG5033BDI">
    <property type="taxonomic scope" value="Bacteria"/>
</dbReference>
<dbReference type="STRING" id="743718.Isova_2682"/>
<gene>
    <name evidence="2" type="ordered locus">Isova_2682</name>
</gene>
<dbReference type="RefSeq" id="WP_013839775.1">
    <property type="nucleotide sequence ID" value="NC_015588.1"/>
</dbReference>
<feature type="transmembrane region" description="Helical" evidence="1">
    <location>
        <begin position="68"/>
        <end position="86"/>
    </location>
</feature>
<protein>
    <recommendedName>
        <fullName evidence="4">DUF2516 family protein</fullName>
    </recommendedName>
</protein>